<dbReference type="SUPFAM" id="SSF51206">
    <property type="entry name" value="cAMP-binding domain-like"/>
    <property type="match status" value="1"/>
</dbReference>
<evidence type="ECO:0000256" key="2">
    <source>
        <dbReference type="ARBA" id="ARBA00023125"/>
    </source>
</evidence>
<keyword evidence="6" id="KW-1185">Reference proteome</keyword>
<dbReference type="Gene3D" id="2.60.120.10">
    <property type="entry name" value="Jelly Rolls"/>
    <property type="match status" value="1"/>
</dbReference>
<dbReference type="Gene3D" id="1.10.10.10">
    <property type="entry name" value="Winged helix-like DNA-binding domain superfamily/Winged helix DNA-binding domain"/>
    <property type="match status" value="1"/>
</dbReference>
<comment type="caution">
    <text evidence="5">The sequence shown here is derived from an EMBL/GenBank/DDBJ whole genome shotgun (WGS) entry which is preliminary data.</text>
</comment>
<dbReference type="InterPro" id="IPR000595">
    <property type="entry name" value="cNMP-bd_dom"/>
</dbReference>
<dbReference type="InterPro" id="IPR036390">
    <property type="entry name" value="WH_DNA-bd_sf"/>
</dbReference>
<dbReference type="EMBL" id="QJTE01000002">
    <property type="protein sequence ID" value="PYE84631.1"/>
    <property type="molecule type" value="Genomic_DNA"/>
</dbReference>
<name>A0A318SRR9_9RHOB</name>
<evidence type="ECO:0000259" key="4">
    <source>
        <dbReference type="PROSITE" id="PS50042"/>
    </source>
</evidence>
<sequence>MDQSSYKRFENRLLARLPEVQESGIAAALEPVDLPQGTIIESPFEPITHVYFLESGVGSVITRADGQQAETGLFGREGMSGCNIVLGDDRSPHLTTVQVPGRGYRVEAAVIREALAGPALRGMLLSFAQCMWIQASYTALANARLKIEARLSRWLLMCHDRVDGDEIALTHDFLSIMLGVRRAGVTVALHVLEGEQLIRASRGVIRIVDREGLRKRAGGFYGVAEQEYERLLRRV</sequence>
<dbReference type="InterPro" id="IPR018490">
    <property type="entry name" value="cNMP-bd_dom_sf"/>
</dbReference>
<dbReference type="Proteomes" id="UP000248311">
    <property type="component" value="Unassembled WGS sequence"/>
</dbReference>
<dbReference type="SUPFAM" id="SSF46785">
    <property type="entry name" value="Winged helix' DNA-binding domain"/>
    <property type="match status" value="1"/>
</dbReference>
<dbReference type="GO" id="GO:0006355">
    <property type="term" value="P:regulation of DNA-templated transcription"/>
    <property type="evidence" value="ECO:0007669"/>
    <property type="project" value="InterPro"/>
</dbReference>
<evidence type="ECO:0000313" key="6">
    <source>
        <dbReference type="Proteomes" id="UP000248311"/>
    </source>
</evidence>
<dbReference type="InterPro" id="IPR036388">
    <property type="entry name" value="WH-like_DNA-bd_sf"/>
</dbReference>
<keyword evidence="3" id="KW-0804">Transcription</keyword>
<keyword evidence="1" id="KW-0805">Transcription regulation</keyword>
<feature type="domain" description="Cyclic nucleotide-binding" evidence="4">
    <location>
        <begin position="13"/>
        <end position="97"/>
    </location>
</feature>
<gene>
    <name evidence="5" type="ORF">DFP88_102434</name>
</gene>
<reference evidence="5 6" key="1">
    <citation type="submission" date="2018-06" db="EMBL/GenBank/DDBJ databases">
        <title>Genomic Encyclopedia of Type Strains, Phase III (KMG-III): the genomes of soil and plant-associated and newly described type strains.</title>
        <authorList>
            <person name="Whitman W."/>
        </authorList>
    </citation>
    <scope>NUCLEOTIDE SEQUENCE [LARGE SCALE GENOMIC DNA]</scope>
    <source>
        <strain evidence="5 6">CECT 9025</strain>
    </source>
</reference>
<dbReference type="InterPro" id="IPR012318">
    <property type="entry name" value="HTH_CRP"/>
</dbReference>
<evidence type="ECO:0000256" key="1">
    <source>
        <dbReference type="ARBA" id="ARBA00023015"/>
    </source>
</evidence>
<dbReference type="GO" id="GO:0003677">
    <property type="term" value="F:DNA binding"/>
    <property type="evidence" value="ECO:0007669"/>
    <property type="project" value="UniProtKB-KW"/>
</dbReference>
<dbReference type="PROSITE" id="PS50042">
    <property type="entry name" value="CNMP_BINDING_3"/>
    <property type="match status" value="1"/>
</dbReference>
<evidence type="ECO:0000313" key="5">
    <source>
        <dbReference type="EMBL" id="PYE84631.1"/>
    </source>
</evidence>
<dbReference type="InterPro" id="IPR014710">
    <property type="entry name" value="RmlC-like_jellyroll"/>
</dbReference>
<dbReference type="OrthoDB" id="7506088at2"/>
<evidence type="ECO:0000256" key="3">
    <source>
        <dbReference type="ARBA" id="ARBA00023163"/>
    </source>
</evidence>
<dbReference type="RefSeq" id="WP_110813708.1">
    <property type="nucleotide sequence ID" value="NZ_QJTE01000002.1"/>
</dbReference>
<keyword evidence="2" id="KW-0238">DNA-binding</keyword>
<organism evidence="5 6">
    <name type="scientific">Pseudoroseicyclus aestuarii</name>
    <dbReference type="NCBI Taxonomy" id="1795041"/>
    <lineage>
        <taxon>Bacteria</taxon>
        <taxon>Pseudomonadati</taxon>
        <taxon>Pseudomonadota</taxon>
        <taxon>Alphaproteobacteria</taxon>
        <taxon>Rhodobacterales</taxon>
        <taxon>Paracoccaceae</taxon>
        <taxon>Pseudoroseicyclus</taxon>
    </lineage>
</organism>
<protein>
    <submittedName>
        <fullName evidence="5">CRP-like cAMP-binding protein</fullName>
    </submittedName>
</protein>
<dbReference type="Pfam" id="PF13545">
    <property type="entry name" value="HTH_Crp_2"/>
    <property type="match status" value="1"/>
</dbReference>
<dbReference type="AlphaFoldDB" id="A0A318SRR9"/>
<accession>A0A318SRR9</accession>
<proteinExistence type="predicted"/>